<evidence type="ECO:0000259" key="1">
    <source>
        <dbReference type="Pfam" id="PF01909"/>
    </source>
</evidence>
<dbReference type="InterPro" id="IPR002934">
    <property type="entry name" value="Polymerase_NTP_transf_dom"/>
</dbReference>
<dbReference type="EMBL" id="JANUCP010000001">
    <property type="protein sequence ID" value="MCS3918144.1"/>
    <property type="molecule type" value="Genomic_DNA"/>
</dbReference>
<dbReference type="SUPFAM" id="SSF81301">
    <property type="entry name" value="Nucleotidyltransferase"/>
    <property type="match status" value="1"/>
</dbReference>
<dbReference type="CDD" id="cd05403">
    <property type="entry name" value="NT_KNTase_like"/>
    <property type="match status" value="1"/>
</dbReference>
<name>A0ABT2EKC9_9BACT</name>
<feature type="domain" description="Polymerase nucleotidyl transferase" evidence="1">
    <location>
        <begin position="21"/>
        <end position="75"/>
    </location>
</feature>
<sequence length="148" mass="16844">MPKWLQERRRQWAELRALANQFAEKAKEAFGKVSVWLYGSVARGDFNFWSDVDVLLVAEDLPKHPLERLGLLLKLTPPGVEPIGYTKAEFEALLVRRHPNLLALLKEAVCLRDDLDLTKLVEEVRKDEGQGGRIWAVGEGNIRRGGWS</sequence>
<organism evidence="2 3">
    <name type="scientific">Candidatus Fervidibacter sacchari</name>
    <dbReference type="NCBI Taxonomy" id="1448929"/>
    <lineage>
        <taxon>Bacteria</taxon>
        <taxon>Candidatus Fervidibacterota</taxon>
        <taxon>Candidatus Fervidibacter</taxon>
    </lineage>
</organism>
<dbReference type="Proteomes" id="UP001204798">
    <property type="component" value="Unassembled WGS sequence"/>
</dbReference>
<keyword evidence="3" id="KW-1185">Reference proteome</keyword>
<gene>
    <name evidence="2" type="ORF">M2350_000541</name>
</gene>
<dbReference type="PANTHER" id="PTHR43449">
    <property type="entry name" value="NUCLEOTIDYLTRANSFERASE"/>
    <property type="match status" value="1"/>
</dbReference>
<dbReference type="PANTHER" id="PTHR43449:SF1">
    <property type="entry name" value="POLYMERASE BETA NUCLEOTIDYLTRANSFERASE DOMAIN-CONTAINING PROTEIN"/>
    <property type="match status" value="1"/>
</dbReference>
<proteinExistence type="predicted"/>
<dbReference type="RefSeq" id="WP_259093613.1">
    <property type="nucleotide sequence ID" value="NZ_CP130454.1"/>
</dbReference>
<protein>
    <submittedName>
        <fullName evidence="2">Nucleotidyltransferase</fullName>
    </submittedName>
</protein>
<evidence type="ECO:0000313" key="3">
    <source>
        <dbReference type="Proteomes" id="UP001204798"/>
    </source>
</evidence>
<accession>A0ABT2EKC9</accession>
<dbReference type="InterPro" id="IPR043519">
    <property type="entry name" value="NT_sf"/>
</dbReference>
<dbReference type="Gene3D" id="3.30.460.10">
    <property type="entry name" value="Beta Polymerase, domain 2"/>
    <property type="match status" value="1"/>
</dbReference>
<reference evidence="2 3" key="1">
    <citation type="submission" date="2022-08" db="EMBL/GenBank/DDBJ databases">
        <title>Bacterial and archaeal communities from various locations to study Microbial Dark Matter (Phase II).</title>
        <authorList>
            <person name="Stepanauskas R."/>
        </authorList>
    </citation>
    <scope>NUCLEOTIDE SEQUENCE [LARGE SCALE GENOMIC DNA]</scope>
    <source>
        <strain evidence="2 3">PD1</strain>
    </source>
</reference>
<dbReference type="Pfam" id="PF01909">
    <property type="entry name" value="NTP_transf_2"/>
    <property type="match status" value="1"/>
</dbReference>
<comment type="caution">
    <text evidence="2">The sequence shown here is derived from an EMBL/GenBank/DDBJ whole genome shotgun (WGS) entry which is preliminary data.</text>
</comment>
<evidence type="ECO:0000313" key="2">
    <source>
        <dbReference type="EMBL" id="MCS3918144.1"/>
    </source>
</evidence>